<proteinExistence type="predicted"/>
<dbReference type="Proteomes" id="UP000192923">
    <property type="component" value="Unassembled WGS sequence"/>
</dbReference>
<dbReference type="STRING" id="1760988.SAMN02949497_1720"/>
<dbReference type="SUPFAM" id="SSF47413">
    <property type="entry name" value="lambda repressor-like DNA-binding domains"/>
    <property type="match status" value="1"/>
</dbReference>
<dbReference type="EMBL" id="FXAM01000001">
    <property type="protein sequence ID" value="SMF94405.1"/>
    <property type="molecule type" value="Genomic_DNA"/>
</dbReference>
<keyword evidence="1" id="KW-0238">DNA-binding</keyword>
<evidence type="ECO:0000313" key="1">
    <source>
        <dbReference type="EMBL" id="SMF94405.1"/>
    </source>
</evidence>
<evidence type="ECO:0000313" key="2">
    <source>
        <dbReference type="Proteomes" id="UP000192923"/>
    </source>
</evidence>
<accession>A0A1Y6D350</accession>
<dbReference type="InterPro" id="IPR001387">
    <property type="entry name" value="Cro/C1-type_HTH"/>
</dbReference>
<dbReference type="InterPro" id="IPR010982">
    <property type="entry name" value="Lambda_DNA-bd_dom_sf"/>
</dbReference>
<dbReference type="OrthoDB" id="9799384at2"/>
<gene>
    <name evidence="1" type="ORF">SAMN02949497_1720</name>
</gene>
<keyword evidence="2" id="KW-1185">Reference proteome</keyword>
<dbReference type="CDD" id="cd00093">
    <property type="entry name" value="HTH_XRE"/>
    <property type="match status" value="1"/>
</dbReference>
<organism evidence="1 2">
    <name type="scientific">Methylomagnum ishizawai</name>
    <dbReference type="NCBI Taxonomy" id="1760988"/>
    <lineage>
        <taxon>Bacteria</taxon>
        <taxon>Pseudomonadati</taxon>
        <taxon>Pseudomonadota</taxon>
        <taxon>Gammaproteobacteria</taxon>
        <taxon>Methylococcales</taxon>
        <taxon>Methylococcaceae</taxon>
        <taxon>Methylomagnum</taxon>
    </lineage>
</organism>
<dbReference type="AlphaFoldDB" id="A0A1Y6D350"/>
<reference evidence="1 2" key="1">
    <citation type="submission" date="2016-12" db="EMBL/GenBank/DDBJ databases">
        <authorList>
            <person name="Song W.-J."/>
            <person name="Kurnit D.M."/>
        </authorList>
    </citation>
    <scope>NUCLEOTIDE SEQUENCE [LARGE SCALE GENOMIC DNA]</scope>
    <source>
        <strain evidence="1 2">175</strain>
    </source>
</reference>
<dbReference type="RefSeq" id="WP_085211758.1">
    <property type="nucleotide sequence ID" value="NZ_FXAM01000001.1"/>
</dbReference>
<dbReference type="GO" id="GO:0003677">
    <property type="term" value="F:DNA binding"/>
    <property type="evidence" value="ECO:0007669"/>
    <property type="project" value="UniProtKB-KW"/>
</dbReference>
<protein>
    <submittedName>
        <fullName evidence="1">DNA-binding transcriptional regulator, XRE-family HTH domain</fullName>
    </submittedName>
</protein>
<sequence length="134" mass="15327">MFFADGWHARLREERERLGHSQPIFGGFGGVKKQTQIAYEQGKSSPDIEYLQAIEKVGADIFYILTGARMQPQTPAPAPPPPTEEEYSQQEKVIVAKLRMLDPEERDEIEDLVEKVEQAKTARVKVIRRFRKAS</sequence>
<dbReference type="Gene3D" id="1.10.260.40">
    <property type="entry name" value="lambda repressor-like DNA-binding domains"/>
    <property type="match status" value="1"/>
</dbReference>
<name>A0A1Y6D350_9GAMM</name>